<dbReference type="SUPFAM" id="SSF56645">
    <property type="entry name" value="Acyl-CoA dehydrogenase NM domain-like"/>
    <property type="match status" value="1"/>
</dbReference>
<dbReference type="Gene3D" id="2.40.110.10">
    <property type="entry name" value="Butyryl-CoA Dehydrogenase, subunit A, domain 2"/>
    <property type="match status" value="1"/>
</dbReference>
<feature type="chain" id="PRO_5014771966" description="Acyl-CoA dehydrogenase" evidence="1">
    <location>
        <begin position="23"/>
        <end position="376"/>
    </location>
</feature>
<proteinExistence type="predicted"/>
<dbReference type="Proteomes" id="UP000231791">
    <property type="component" value="Chromosome"/>
</dbReference>
<dbReference type="Gene3D" id="1.10.540.10">
    <property type="entry name" value="Acyl-CoA dehydrogenase/oxidase, N-terminal domain"/>
    <property type="match status" value="1"/>
</dbReference>
<dbReference type="InterPro" id="IPR009100">
    <property type="entry name" value="AcylCoA_DH/oxidase_NM_dom_sf"/>
</dbReference>
<keyword evidence="1" id="KW-0732">Signal</keyword>
<dbReference type="InterPro" id="IPR046373">
    <property type="entry name" value="Acyl-CoA_Oxase/DH_mid-dom_sf"/>
</dbReference>
<accession>A0A2K8PLE5</accession>
<organism evidence="2 3">
    <name type="scientific">Streptomyces lavendulae subsp. lavendulae</name>
    <dbReference type="NCBI Taxonomy" id="58340"/>
    <lineage>
        <taxon>Bacteria</taxon>
        <taxon>Bacillati</taxon>
        <taxon>Actinomycetota</taxon>
        <taxon>Actinomycetes</taxon>
        <taxon>Kitasatosporales</taxon>
        <taxon>Streptomycetaceae</taxon>
        <taxon>Streptomyces</taxon>
    </lineage>
</organism>
<reference evidence="2 3" key="1">
    <citation type="submission" date="2017-11" db="EMBL/GenBank/DDBJ databases">
        <title>Complete genome sequence of Streptomyces lavendulae subsp. lavendulae CCM 3239 (formerly 'Streptomyces aureofaciens CCM 3239'), the producer of the angucycline-type antibiotic auricin.</title>
        <authorList>
            <person name="Busche T."/>
            <person name="Novakova R."/>
            <person name="Al'Dilaimi A."/>
            <person name="Homerova D."/>
            <person name="Feckova L."/>
            <person name="Rezuchova B."/>
            <person name="Mingyar E."/>
            <person name="Csolleiova D."/>
            <person name="Bekeova C."/>
            <person name="Winkler A."/>
            <person name="Sevcikova B."/>
            <person name="Kalinowski J."/>
            <person name="Kormanec J."/>
            <person name="Ruckert C."/>
        </authorList>
    </citation>
    <scope>NUCLEOTIDE SEQUENCE [LARGE SCALE GENOMIC DNA]</scope>
    <source>
        <strain evidence="2 3">CCM 3239</strain>
    </source>
</reference>
<evidence type="ECO:0000313" key="2">
    <source>
        <dbReference type="EMBL" id="ATZ27551.1"/>
    </source>
</evidence>
<dbReference type="KEGG" id="slx:SLAV_28825"/>
<dbReference type="EMBL" id="CP024985">
    <property type="protein sequence ID" value="ATZ27551.1"/>
    <property type="molecule type" value="Genomic_DNA"/>
</dbReference>
<dbReference type="GO" id="GO:0016627">
    <property type="term" value="F:oxidoreductase activity, acting on the CH-CH group of donors"/>
    <property type="evidence" value="ECO:0007669"/>
    <property type="project" value="InterPro"/>
</dbReference>
<protein>
    <recommendedName>
        <fullName evidence="4">Acyl-CoA dehydrogenase</fullName>
    </recommendedName>
</protein>
<feature type="signal peptide" evidence="1">
    <location>
        <begin position="1"/>
        <end position="22"/>
    </location>
</feature>
<evidence type="ECO:0008006" key="4">
    <source>
        <dbReference type="Google" id="ProtNLM"/>
    </source>
</evidence>
<name>A0A2K8PLE5_STRLA</name>
<dbReference type="AlphaFoldDB" id="A0A2K8PLE5"/>
<dbReference type="GO" id="GO:0050660">
    <property type="term" value="F:flavin adenine dinucleotide binding"/>
    <property type="evidence" value="ECO:0007669"/>
    <property type="project" value="InterPro"/>
</dbReference>
<evidence type="ECO:0000256" key="1">
    <source>
        <dbReference type="SAM" id="SignalP"/>
    </source>
</evidence>
<gene>
    <name evidence="2" type="ORF">SLAV_28825</name>
</gene>
<dbReference type="InterPro" id="IPR037069">
    <property type="entry name" value="AcylCoA_DH/ox_N_sf"/>
</dbReference>
<evidence type="ECO:0000313" key="3">
    <source>
        <dbReference type="Proteomes" id="UP000231791"/>
    </source>
</evidence>
<sequence length="376" mass="39308">MIAVMQSAPGAGTALAAPPALAADPLVAAVTETAVRVLRPEAEHTAGAGVPRTHLDALAACGAYGLIGYEPDPAGGLTARQVVREVHEVLAAVDPSTWFVWTQHVPAVKALLAADGPDGDALRSRWLPALQGGERRATAGYAFLRHPRPPVTAERVPGGWRLAGRVPWMTGWGLADVVYVGAVTPSDEALFALVDCAGPDGGLGAVGGAAPLWAMGGTHTASVELRGVHVPDARVVGLMPRADWIRAYDLENADAQPAVFGQLRATADFLLGSPPFEELGLRLARRTARLRTEAYALRDGLPPGEGTGERLALRAASLDLAVRAAAACVAVTGGRAVQFGHTAGRLSREAQFHLIQAQTTPLRTETTHRLLPDLED</sequence>
<keyword evidence="3" id="KW-1185">Reference proteome</keyword>